<gene>
    <name evidence="1" type="ORF">F896_01122</name>
</gene>
<dbReference type="AlphaFoldDB" id="R9B4V3"/>
<dbReference type="Proteomes" id="UP000016203">
    <property type="component" value="Unassembled WGS sequence"/>
</dbReference>
<dbReference type="HOGENOM" id="CLU_3408448_0_0_6"/>
<accession>R9B4V3</accession>
<evidence type="ECO:0000313" key="1">
    <source>
        <dbReference type="EMBL" id="EOR09270.1"/>
    </source>
</evidence>
<dbReference type="EMBL" id="AQFL01000007">
    <property type="protein sequence ID" value="EOR09270.1"/>
    <property type="molecule type" value="Genomic_DNA"/>
</dbReference>
<proteinExistence type="predicted"/>
<reference evidence="1 2" key="1">
    <citation type="submission" date="2013-03" db="EMBL/GenBank/DDBJ databases">
        <title>The Genome Sequence of Acinetobacter sp. CIP 110321.</title>
        <authorList>
            <consortium name="The Broad Institute Genome Sequencing Platform"/>
            <consortium name="The Broad Institute Genome Sequencing Center for Infectious Disease"/>
            <person name="Cerqueira G."/>
            <person name="Feldgarden M."/>
            <person name="Courvalin P."/>
            <person name="Perichon B."/>
            <person name="Grillot-Courvalin C."/>
            <person name="Clermont D."/>
            <person name="Rocha E."/>
            <person name="Yoon E.-J."/>
            <person name="Nemec A."/>
            <person name="Walker B."/>
            <person name="Young S.K."/>
            <person name="Zeng Q."/>
            <person name="Gargeya S."/>
            <person name="Fitzgerald M."/>
            <person name="Haas B."/>
            <person name="Abouelleil A."/>
            <person name="Alvarado L."/>
            <person name="Arachchi H.M."/>
            <person name="Berlin A.M."/>
            <person name="Chapman S.B."/>
            <person name="Dewar J."/>
            <person name="Goldberg J."/>
            <person name="Griggs A."/>
            <person name="Gujja S."/>
            <person name="Hansen M."/>
            <person name="Howarth C."/>
            <person name="Imamovic A."/>
            <person name="Larimer J."/>
            <person name="McCowan C."/>
            <person name="Murphy C."/>
            <person name="Neiman D."/>
            <person name="Pearson M."/>
            <person name="Priest M."/>
            <person name="Roberts A."/>
            <person name="Saif S."/>
            <person name="Shea T."/>
            <person name="Sisk P."/>
            <person name="Sykes S."/>
            <person name="Wortman J."/>
            <person name="Nusbaum C."/>
            <person name="Birren B."/>
        </authorList>
    </citation>
    <scope>NUCLEOTIDE SEQUENCE [LARGE SCALE GENOMIC DNA]</scope>
    <source>
        <strain evidence="1 2">CIP 110321</strain>
    </source>
</reference>
<organism evidence="1 2">
    <name type="scientific">Acinetobacter genomosp. 15BJ</name>
    <dbReference type="NCBI Taxonomy" id="106651"/>
    <lineage>
        <taxon>Bacteria</taxon>
        <taxon>Pseudomonadati</taxon>
        <taxon>Pseudomonadota</taxon>
        <taxon>Gammaproteobacteria</taxon>
        <taxon>Moraxellales</taxon>
        <taxon>Moraxellaceae</taxon>
        <taxon>Acinetobacter</taxon>
    </lineage>
</organism>
<sequence length="29" mass="3100">MKVRKAKQHDVDACVPLIYSAAGGQGNEL</sequence>
<evidence type="ECO:0000313" key="2">
    <source>
        <dbReference type="Proteomes" id="UP000016203"/>
    </source>
</evidence>
<protein>
    <submittedName>
        <fullName evidence="1">Uncharacterized protein</fullName>
    </submittedName>
</protein>
<name>R9B4V3_9GAMM</name>
<comment type="caution">
    <text evidence="1">The sequence shown here is derived from an EMBL/GenBank/DDBJ whole genome shotgun (WGS) entry which is preliminary data.</text>
</comment>